<reference evidence="2 3" key="1">
    <citation type="submission" date="2016-11" db="EMBL/GenBank/DDBJ databases">
        <authorList>
            <person name="Jaros S."/>
            <person name="Januszkiewicz K."/>
            <person name="Wedrychowicz H."/>
        </authorList>
    </citation>
    <scope>NUCLEOTIDE SEQUENCE [LARGE SCALE GENOMIC DNA]</scope>
    <source>
        <strain evidence="2 3">CGMCC 1.7049</strain>
    </source>
</reference>
<evidence type="ECO:0000256" key="1">
    <source>
        <dbReference type="SAM" id="SignalP"/>
    </source>
</evidence>
<dbReference type="EMBL" id="FQWZ01000004">
    <property type="protein sequence ID" value="SHG99692.1"/>
    <property type="molecule type" value="Genomic_DNA"/>
</dbReference>
<feature type="chain" id="PRO_5013245953" description="DUF1329 domain-containing protein" evidence="1">
    <location>
        <begin position="23"/>
        <end position="450"/>
    </location>
</feature>
<dbReference type="STRING" id="490188.SAMN04488068_2170"/>
<keyword evidence="1" id="KW-0732">Signal</keyword>
<evidence type="ECO:0000313" key="2">
    <source>
        <dbReference type="EMBL" id="SHG99692.1"/>
    </source>
</evidence>
<dbReference type="CDD" id="cd16329">
    <property type="entry name" value="LolA_like"/>
    <property type="match status" value="1"/>
</dbReference>
<dbReference type="Proteomes" id="UP000199758">
    <property type="component" value="Unassembled WGS sequence"/>
</dbReference>
<keyword evidence="3" id="KW-1185">Reference proteome</keyword>
<gene>
    <name evidence="2" type="ORF">SAMN04488068_2170</name>
</gene>
<protein>
    <recommendedName>
        <fullName evidence="4">DUF1329 domain-containing protein</fullName>
    </recommendedName>
</protein>
<sequence length="450" mass="50949">MKQRIAVAFGAFCIAYAGLAAAKVGADEAAKLGKDLTPIGAEKAGNKDGTIPEWTPAAKRGQLKGEYPNEPKIDGEKPKFTITKANMAQYESMLSEGHKYLLKTFDTYKMNVYPTHRFVNFPDEIKAATGKNATTCEMIGTDILDNCKLGFPFPIPKTGAEPVWNHKLKFRGDYAKRYNNQMIVQRNGDFQLTKIIEDAAFYYGSITKAVPLTKDSGEFLRYLSRTVAPPRLAGTFILVHEKAGTGEAGRAAWLYTPALKRIRRAPTVCCDNPYEGTDGHQFYDQVDMFNGSLERFNWKLVGKKELYIPYDSNKIAGNTVKYKDLIRPNHLNQDLPRYELHRVWVVEANIKAGTSHTFKKRVMYIDEDSWNIVLEDNYDNRDQLMQLHEGHLVIGYNILAAGTVPEVIYHFNSGRYFITAAFNEDQPYDLSVKYNDDYFNASSVQKMTTK</sequence>
<proteinExistence type="predicted"/>
<name>A0A1M5PD87_9GAMM</name>
<organism evidence="2 3">
    <name type="scientific">Hydrocarboniphaga daqingensis</name>
    <dbReference type="NCBI Taxonomy" id="490188"/>
    <lineage>
        <taxon>Bacteria</taxon>
        <taxon>Pseudomonadati</taxon>
        <taxon>Pseudomonadota</taxon>
        <taxon>Gammaproteobacteria</taxon>
        <taxon>Nevskiales</taxon>
        <taxon>Nevskiaceae</taxon>
        <taxon>Hydrocarboniphaga</taxon>
    </lineage>
</organism>
<evidence type="ECO:0008006" key="4">
    <source>
        <dbReference type="Google" id="ProtNLM"/>
    </source>
</evidence>
<feature type="signal peptide" evidence="1">
    <location>
        <begin position="1"/>
        <end position="22"/>
    </location>
</feature>
<evidence type="ECO:0000313" key="3">
    <source>
        <dbReference type="Proteomes" id="UP000199758"/>
    </source>
</evidence>
<dbReference type="InterPro" id="IPR010752">
    <property type="entry name" value="DUF1329"/>
</dbReference>
<dbReference type="AlphaFoldDB" id="A0A1M5PD87"/>
<dbReference type="RefSeq" id="WP_072897369.1">
    <property type="nucleotide sequence ID" value="NZ_FQWZ01000004.1"/>
</dbReference>
<dbReference type="Pfam" id="PF07044">
    <property type="entry name" value="DUF1329"/>
    <property type="match status" value="1"/>
</dbReference>
<dbReference type="Gene3D" id="2.50.20.10">
    <property type="entry name" value="Lipoprotein localisation LolA/LolB/LppX"/>
    <property type="match status" value="1"/>
</dbReference>
<dbReference type="OrthoDB" id="6751304at2"/>
<accession>A0A1M5PD87</accession>